<evidence type="ECO:0000256" key="5">
    <source>
        <dbReference type="SAM" id="MobiDB-lite"/>
    </source>
</evidence>
<dbReference type="PANTHER" id="PTHR30055">
    <property type="entry name" value="HTH-TYPE TRANSCRIPTIONAL REGULATOR RUTR"/>
    <property type="match status" value="1"/>
</dbReference>
<dbReference type="RefSeq" id="WP_239675935.1">
    <property type="nucleotide sequence ID" value="NZ_CP070499.1"/>
</dbReference>
<evidence type="ECO:0000256" key="1">
    <source>
        <dbReference type="ARBA" id="ARBA00023015"/>
    </source>
</evidence>
<dbReference type="Pfam" id="PF13305">
    <property type="entry name" value="TetR_C_33"/>
    <property type="match status" value="1"/>
</dbReference>
<dbReference type="Pfam" id="PF00440">
    <property type="entry name" value="TetR_N"/>
    <property type="match status" value="1"/>
</dbReference>
<keyword evidence="1" id="KW-0805">Transcription regulation</keyword>
<evidence type="ECO:0000313" key="8">
    <source>
        <dbReference type="Proteomes" id="UP000662857"/>
    </source>
</evidence>
<feature type="region of interest" description="Disordered" evidence="5">
    <location>
        <begin position="1"/>
        <end position="20"/>
    </location>
</feature>
<dbReference type="AlphaFoldDB" id="A0A895Y7X5"/>
<evidence type="ECO:0000313" key="7">
    <source>
        <dbReference type="EMBL" id="QSB13824.1"/>
    </source>
</evidence>
<dbReference type="GO" id="GO:0000976">
    <property type="term" value="F:transcription cis-regulatory region binding"/>
    <property type="evidence" value="ECO:0007669"/>
    <property type="project" value="TreeGrafter"/>
</dbReference>
<dbReference type="SUPFAM" id="SSF46689">
    <property type="entry name" value="Homeodomain-like"/>
    <property type="match status" value="1"/>
</dbReference>
<feature type="DNA-binding region" description="H-T-H motif" evidence="4">
    <location>
        <begin position="44"/>
        <end position="63"/>
    </location>
</feature>
<dbReference type="Proteomes" id="UP000662857">
    <property type="component" value="Chromosome"/>
</dbReference>
<dbReference type="InterPro" id="IPR009057">
    <property type="entry name" value="Homeodomain-like_sf"/>
</dbReference>
<evidence type="ECO:0000256" key="4">
    <source>
        <dbReference type="PROSITE-ProRule" id="PRU00335"/>
    </source>
</evidence>
<gene>
    <name evidence="7" type="ORF">JQS43_20055</name>
</gene>
<organism evidence="7 8">
    <name type="scientific">Natronosporangium hydrolyticum</name>
    <dbReference type="NCBI Taxonomy" id="2811111"/>
    <lineage>
        <taxon>Bacteria</taxon>
        <taxon>Bacillati</taxon>
        <taxon>Actinomycetota</taxon>
        <taxon>Actinomycetes</taxon>
        <taxon>Micromonosporales</taxon>
        <taxon>Micromonosporaceae</taxon>
        <taxon>Natronosporangium</taxon>
    </lineage>
</organism>
<dbReference type="InterPro" id="IPR050109">
    <property type="entry name" value="HTH-type_TetR-like_transc_reg"/>
</dbReference>
<keyword evidence="3" id="KW-0804">Transcription</keyword>
<keyword evidence="2 4" id="KW-0238">DNA-binding</keyword>
<protein>
    <submittedName>
        <fullName evidence="7">WHG domain-containing protein</fullName>
    </submittedName>
</protein>
<dbReference type="Gene3D" id="1.10.10.60">
    <property type="entry name" value="Homeodomain-like"/>
    <property type="match status" value="1"/>
</dbReference>
<dbReference type="InterPro" id="IPR025996">
    <property type="entry name" value="MT1864/Rv1816-like_C"/>
</dbReference>
<dbReference type="EMBL" id="CP070499">
    <property type="protein sequence ID" value="QSB13824.1"/>
    <property type="molecule type" value="Genomic_DNA"/>
</dbReference>
<feature type="domain" description="HTH tetR-type" evidence="6">
    <location>
        <begin position="21"/>
        <end position="81"/>
    </location>
</feature>
<dbReference type="KEGG" id="nhy:JQS43_20055"/>
<dbReference type="InterPro" id="IPR001647">
    <property type="entry name" value="HTH_TetR"/>
</dbReference>
<evidence type="ECO:0000259" key="6">
    <source>
        <dbReference type="PROSITE" id="PS50977"/>
    </source>
</evidence>
<dbReference type="GO" id="GO:0003700">
    <property type="term" value="F:DNA-binding transcription factor activity"/>
    <property type="evidence" value="ECO:0007669"/>
    <property type="project" value="TreeGrafter"/>
</dbReference>
<accession>A0A895Y7X5</accession>
<proteinExistence type="predicted"/>
<dbReference type="PANTHER" id="PTHR30055:SF234">
    <property type="entry name" value="HTH-TYPE TRANSCRIPTIONAL REGULATOR BETI"/>
    <property type="match status" value="1"/>
</dbReference>
<keyword evidence="8" id="KW-1185">Reference proteome</keyword>
<name>A0A895Y7X5_9ACTN</name>
<dbReference type="PROSITE" id="PS50977">
    <property type="entry name" value="HTH_TETR_2"/>
    <property type="match status" value="1"/>
</dbReference>
<dbReference type="InterPro" id="IPR036271">
    <property type="entry name" value="Tet_transcr_reg_TetR-rel_C_sf"/>
</dbReference>
<dbReference type="Gene3D" id="1.10.357.10">
    <property type="entry name" value="Tetracycline Repressor, domain 2"/>
    <property type="match status" value="1"/>
</dbReference>
<sequence length="201" mass="21490">MAISRAGRGGRDGSGGRAGDRLTPDVIVDAAAALVDDSGTAEVTLAAVAGRLGVATPSLYKHLDGLADLRARLSVRTMTEMTAVFTDAVLGRSGDDAVRTLLHAFRDYVVRHPGRYAAMSPQPLRDPAQAEAGHRLIQVFLAVLRDYQLADSDAIHYTRCARALVHGFTSIETQGGFGLAEDLDETFERLVAMYLASLPRP</sequence>
<evidence type="ECO:0000256" key="3">
    <source>
        <dbReference type="ARBA" id="ARBA00023163"/>
    </source>
</evidence>
<dbReference type="SUPFAM" id="SSF48498">
    <property type="entry name" value="Tetracyclin repressor-like, C-terminal domain"/>
    <property type="match status" value="1"/>
</dbReference>
<evidence type="ECO:0000256" key="2">
    <source>
        <dbReference type="ARBA" id="ARBA00023125"/>
    </source>
</evidence>
<reference evidence="7" key="1">
    <citation type="submission" date="2021-02" db="EMBL/GenBank/DDBJ databases">
        <title>Natrosporangium hydrolyticum gen. nov., sp. nov, a haloalkaliphilic actinobacterium from a soda solonchak soil.</title>
        <authorList>
            <person name="Sorokin D.Y."/>
            <person name="Khijniak T.V."/>
            <person name="Zakharycheva A.P."/>
            <person name="Boueva O.V."/>
            <person name="Ariskina E.V."/>
            <person name="Hahnke R.L."/>
            <person name="Bunk B."/>
            <person name="Sproer C."/>
            <person name="Schumann P."/>
            <person name="Evtushenko L.I."/>
            <person name="Kublanov I.V."/>
        </authorList>
    </citation>
    <scope>NUCLEOTIDE SEQUENCE</scope>
    <source>
        <strain evidence="7">DSM 106523</strain>
    </source>
</reference>